<keyword evidence="2" id="KW-0813">Transport</keyword>
<dbReference type="InterPro" id="IPR050095">
    <property type="entry name" value="ECF_ABC_transporter_ATP-bd"/>
</dbReference>
<keyword evidence="4" id="KW-0067">ATP-binding</keyword>
<dbReference type="InterPro" id="IPR003593">
    <property type="entry name" value="AAA+_ATPase"/>
</dbReference>
<reference evidence="6 7" key="1">
    <citation type="submission" date="2014-02" db="EMBL/GenBank/DDBJ databases">
        <title>Diversity of Thermotogales isolates from hydrothermal vents.</title>
        <authorList>
            <person name="Haverkamp T.H.A."/>
            <person name="Lossouarn J."/>
            <person name="Geslin C."/>
            <person name="Nesbo C.L."/>
        </authorList>
    </citation>
    <scope>NUCLEOTIDE SEQUENCE [LARGE SCALE GENOMIC DNA]</scope>
    <source>
        <strain evidence="6 7">431</strain>
    </source>
</reference>
<protein>
    <submittedName>
        <fullName evidence="6">ABC transporter</fullName>
    </submittedName>
</protein>
<evidence type="ECO:0000256" key="2">
    <source>
        <dbReference type="ARBA" id="ARBA00022448"/>
    </source>
</evidence>
<dbReference type="Gene3D" id="3.40.50.300">
    <property type="entry name" value="P-loop containing nucleotide triphosphate hydrolases"/>
    <property type="match status" value="1"/>
</dbReference>
<dbReference type="PANTHER" id="PTHR43553">
    <property type="entry name" value="HEAVY METAL TRANSPORTER"/>
    <property type="match status" value="1"/>
</dbReference>
<dbReference type="Proteomes" id="UP000185490">
    <property type="component" value="Chromosome"/>
</dbReference>
<dbReference type="RefSeq" id="WP_012058090.1">
    <property type="nucleotide sequence ID" value="NZ_CP007389.1"/>
</dbReference>
<dbReference type="Pfam" id="PF00005">
    <property type="entry name" value="ABC_tran"/>
    <property type="match status" value="1"/>
</dbReference>
<dbReference type="InterPro" id="IPR027417">
    <property type="entry name" value="P-loop_NTPase"/>
</dbReference>
<dbReference type="SUPFAM" id="SSF52540">
    <property type="entry name" value="P-loop containing nucleoside triphosphate hydrolases"/>
    <property type="match status" value="1"/>
</dbReference>
<proteinExistence type="inferred from homology"/>
<dbReference type="InterPro" id="IPR003439">
    <property type="entry name" value="ABC_transporter-like_ATP-bd"/>
</dbReference>
<name>A0ABM6GGK3_9BACT</name>
<comment type="similarity">
    <text evidence="1">Belongs to the ABC transporter superfamily.</text>
</comment>
<keyword evidence="7" id="KW-1185">Reference proteome</keyword>
<dbReference type="PROSITE" id="PS00211">
    <property type="entry name" value="ABC_TRANSPORTER_1"/>
    <property type="match status" value="1"/>
</dbReference>
<accession>A0ABM6GGK3</accession>
<evidence type="ECO:0000313" key="7">
    <source>
        <dbReference type="Proteomes" id="UP000185490"/>
    </source>
</evidence>
<dbReference type="InterPro" id="IPR015856">
    <property type="entry name" value="ABC_transpr_CbiO/EcfA_su"/>
</dbReference>
<dbReference type="InterPro" id="IPR017871">
    <property type="entry name" value="ABC_transporter-like_CS"/>
</dbReference>
<feature type="domain" description="ABC transporter" evidence="5">
    <location>
        <begin position="1"/>
        <end position="210"/>
    </location>
</feature>
<dbReference type="SMART" id="SM00382">
    <property type="entry name" value="AAA"/>
    <property type="match status" value="1"/>
</dbReference>
<evidence type="ECO:0000256" key="1">
    <source>
        <dbReference type="ARBA" id="ARBA00005417"/>
    </source>
</evidence>
<evidence type="ECO:0000259" key="5">
    <source>
        <dbReference type="PROSITE" id="PS50893"/>
    </source>
</evidence>
<organism evidence="6 7">
    <name type="scientific">Thermosipho melanesiensis</name>
    <dbReference type="NCBI Taxonomy" id="46541"/>
    <lineage>
        <taxon>Bacteria</taxon>
        <taxon>Thermotogati</taxon>
        <taxon>Thermotogota</taxon>
        <taxon>Thermotogae</taxon>
        <taxon>Thermotogales</taxon>
        <taxon>Fervidobacteriaceae</taxon>
        <taxon>Thermosipho</taxon>
    </lineage>
</organism>
<dbReference type="CDD" id="cd03225">
    <property type="entry name" value="ABC_cobalt_CbiO_domain1"/>
    <property type="match status" value="1"/>
</dbReference>
<dbReference type="PROSITE" id="PS50893">
    <property type="entry name" value="ABC_TRANSPORTER_2"/>
    <property type="match status" value="1"/>
</dbReference>
<evidence type="ECO:0000256" key="4">
    <source>
        <dbReference type="ARBA" id="ARBA00022840"/>
    </source>
</evidence>
<gene>
    <name evidence="6" type="ORF">BW47_09985</name>
</gene>
<dbReference type="PANTHER" id="PTHR43553:SF24">
    <property type="entry name" value="ENERGY-COUPLING FACTOR TRANSPORTER ATP-BINDING PROTEIN ECFA1"/>
    <property type="match status" value="1"/>
</dbReference>
<evidence type="ECO:0000313" key="6">
    <source>
        <dbReference type="EMBL" id="APT74754.1"/>
    </source>
</evidence>
<sequence length="210" mass="23661">MENVNTIFHKNELVLLLGHNGSGKSTLLKAMAGLVNFSGEINTENNLPHYLLTGYVFQNPETQIIGSTVWEDVIFGLENLGLKKEEIKKRAMEILKITGLLEFKDIEPHNLSGGQKQKLAISSILVMKPDYLLLDEPLTMLDKNDRKVIKELIGNLKKIGLGIIIATHLPEAFLDISDRVIIMDRGNIVKDSRKVFETVRLYINEVESHD</sequence>
<dbReference type="EMBL" id="CP007389">
    <property type="protein sequence ID" value="APT74754.1"/>
    <property type="molecule type" value="Genomic_DNA"/>
</dbReference>
<evidence type="ECO:0000256" key="3">
    <source>
        <dbReference type="ARBA" id="ARBA00022741"/>
    </source>
</evidence>
<keyword evidence="3" id="KW-0547">Nucleotide-binding</keyword>